<dbReference type="Proteomes" id="UP001243009">
    <property type="component" value="Unassembled WGS sequence"/>
</dbReference>
<feature type="domain" description="Caspase family p20" evidence="3">
    <location>
        <begin position="36"/>
        <end position="165"/>
    </location>
</feature>
<dbReference type="Gene3D" id="3.90.1580.10">
    <property type="entry name" value="paralog of FGE (formylglycine-generating enzyme)"/>
    <property type="match status" value="1"/>
</dbReference>
<feature type="signal peptide" evidence="2">
    <location>
        <begin position="1"/>
        <end position="31"/>
    </location>
</feature>
<reference evidence="4 5" key="1">
    <citation type="submission" date="2023-08" db="EMBL/GenBank/DDBJ databases">
        <title>The draft genome sequence of Paracraurococcus sp. LOR1-02.</title>
        <authorList>
            <person name="Kingkaew E."/>
            <person name="Tanasupawat S."/>
        </authorList>
    </citation>
    <scope>NUCLEOTIDE SEQUENCE [LARGE SCALE GENOMIC DNA]</scope>
    <source>
        <strain evidence="4 5">LOR1-02</strain>
    </source>
</reference>
<dbReference type="InterPro" id="IPR016187">
    <property type="entry name" value="CTDL_fold"/>
</dbReference>
<dbReference type="Pfam" id="PF00656">
    <property type="entry name" value="Peptidase_C14"/>
    <property type="match status" value="1"/>
</dbReference>
<feature type="compositionally biased region" description="Low complexity" evidence="1">
    <location>
        <begin position="566"/>
        <end position="589"/>
    </location>
</feature>
<organism evidence="4 5">
    <name type="scientific">Paracraurococcus lichenis</name>
    <dbReference type="NCBI Taxonomy" id="3064888"/>
    <lineage>
        <taxon>Bacteria</taxon>
        <taxon>Pseudomonadati</taxon>
        <taxon>Pseudomonadota</taxon>
        <taxon>Alphaproteobacteria</taxon>
        <taxon>Acetobacterales</taxon>
        <taxon>Roseomonadaceae</taxon>
        <taxon>Paracraurococcus</taxon>
    </lineage>
</organism>
<dbReference type="SUPFAM" id="SSF56436">
    <property type="entry name" value="C-type lectin-like"/>
    <property type="match status" value="1"/>
</dbReference>
<dbReference type="RefSeq" id="WP_305102996.1">
    <property type="nucleotide sequence ID" value="NZ_JAUTWS010000005.1"/>
</dbReference>
<keyword evidence="5" id="KW-1185">Reference proteome</keyword>
<feature type="compositionally biased region" description="Low complexity" evidence="1">
    <location>
        <begin position="597"/>
        <end position="611"/>
    </location>
</feature>
<dbReference type="PANTHER" id="PTHR23150:SF35">
    <property type="entry name" value="BLL6746 PROTEIN"/>
    <property type="match status" value="1"/>
</dbReference>
<dbReference type="InterPro" id="IPR001309">
    <property type="entry name" value="Pept_C14_p20"/>
</dbReference>
<dbReference type="Gene3D" id="3.40.50.1460">
    <property type="match status" value="1"/>
</dbReference>
<name>A0ABT9DW49_9PROT</name>
<keyword evidence="2" id="KW-0732">Signal</keyword>
<dbReference type="EMBL" id="JAUTWS010000005">
    <property type="protein sequence ID" value="MDO9708130.1"/>
    <property type="molecule type" value="Genomic_DNA"/>
</dbReference>
<dbReference type="Pfam" id="PF03781">
    <property type="entry name" value="FGE-sulfatase"/>
    <property type="match status" value="1"/>
</dbReference>
<dbReference type="InterPro" id="IPR051043">
    <property type="entry name" value="Sulfatase_Mod_Factor_Kinase"/>
</dbReference>
<dbReference type="InterPro" id="IPR005532">
    <property type="entry name" value="SUMF_dom"/>
</dbReference>
<accession>A0ABT9DW49</accession>
<evidence type="ECO:0000259" key="3">
    <source>
        <dbReference type="PROSITE" id="PS50208"/>
    </source>
</evidence>
<dbReference type="InterPro" id="IPR029030">
    <property type="entry name" value="Caspase-like_dom_sf"/>
</dbReference>
<evidence type="ECO:0000313" key="5">
    <source>
        <dbReference type="Proteomes" id="UP001243009"/>
    </source>
</evidence>
<dbReference type="PANTHER" id="PTHR23150">
    <property type="entry name" value="SULFATASE MODIFYING FACTOR 1, 2"/>
    <property type="match status" value="1"/>
</dbReference>
<evidence type="ECO:0000256" key="2">
    <source>
        <dbReference type="SAM" id="SignalP"/>
    </source>
</evidence>
<feature type="chain" id="PRO_5046670059" evidence="2">
    <location>
        <begin position="32"/>
        <end position="870"/>
    </location>
</feature>
<proteinExistence type="predicted"/>
<feature type="compositionally biased region" description="Low complexity" evidence="1">
    <location>
        <begin position="539"/>
        <end position="558"/>
    </location>
</feature>
<feature type="region of interest" description="Disordered" evidence="1">
    <location>
        <begin position="539"/>
        <end position="633"/>
    </location>
</feature>
<gene>
    <name evidence="4" type="ORF">Q7A36_07245</name>
</gene>
<feature type="compositionally biased region" description="Pro residues" evidence="1">
    <location>
        <begin position="612"/>
        <end position="630"/>
    </location>
</feature>
<comment type="caution">
    <text evidence="4">The sequence shown here is derived from an EMBL/GenBank/DDBJ whole genome shotgun (WGS) entry which is preliminary data.</text>
</comment>
<dbReference type="InterPro" id="IPR011600">
    <property type="entry name" value="Pept_C14_caspase"/>
</dbReference>
<sequence>MTAVPRRRPPLWRWALLILVLVAPAAGPAQPQPPPEKRVALVIGIGTYQSAPNLANPVNDARAIGEALRRLNFEVDEVYDADFRKLTRAVREFGIKAQRADAAVVYYAGHGVQVGRENYLLPADARLERERDLLYEALPLELLLGEASQARKIGIVLLDACRNNPFVDRMSRSMTIAGRGPAAPGLARVDNVPRNTMVVLATKADQIAEDGSGDNSPFAAALLAHFQIPGLELSLFFRSVRDTVLRSTGNRQEPFIFSSLGAEPFYFYPRPPNRPPQLASIPALEVRDTAGPTPLPIPRPVDPDQDPLSVRITGLPRSGEVRVEGRPVTPGAVYAADRFAAATYKPDGTATGPVGTLDILVEDGRGGSAMGSLAIAVLPSNRPPLVEAARTLRIYTGGLDIARPEDPDGDAMTVTIRGLPRGLVRNGGTVLRGGERLRPEELAALVYVPEPGFTGSAGRLLYSVEDAKGARVDSSLEVEVMDAAEAAAQLAETALWERLRSSGRAEDIDAFLRFYPNSRHIAAAQRRLAELRGPAAGATAAAPPAAHAAPGPAAQAAPRPAPAAPPVAAAPASPVAAAPASPVATASPPAAAPQPAPAQSRPGQEQLALAQPPRPPAPEPRAMPSVPRPAGPSERYFQDCATCPWMVRLPGGTLMMGQGSSDSAARPVRHVTIRGFAMGQFPVTVAEWKACTAAGGCGPLPRLSIAEDTTPLHNVSWDDAQQYVAWLSKATGQPYRLPSEAEWEYAARAGTTTRYWWGDLVGTGLANCADCGGAQDVRGPMTVDAFQPNAFGLHDMLGGVAEWVQDCWVPNYQGAPSDGSARDSRACMRRVLRGGSFRSGREEILPVARNFYDAPVRYQANGFRVARNLE</sequence>
<evidence type="ECO:0000313" key="4">
    <source>
        <dbReference type="EMBL" id="MDO9708130.1"/>
    </source>
</evidence>
<protein>
    <submittedName>
        <fullName evidence="4">SUMF1/EgtB/PvdO family nonheme iron enzyme</fullName>
    </submittedName>
</protein>
<dbReference type="SUPFAM" id="SSF52129">
    <property type="entry name" value="Caspase-like"/>
    <property type="match status" value="1"/>
</dbReference>
<evidence type="ECO:0000256" key="1">
    <source>
        <dbReference type="SAM" id="MobiDB-lite"/>
    </source>
</evidence>
<dbReference type="PROSITE" id="PS50208">
    <property type="entry name" value="CASPASE_P20"/>
    <property type="match status" value="1"/>
</dbReference>
<dbReference type="InterPro" id="IPR042095">
    <property type="entry name" value="SUMF_sf"/>
</dbReference>